<feature type="transmembrane region" description="Helical" evidence="6">
    <location>
        <begin position="156"/>
        <end position="176"/>
    </location>
</feature>
<keyword evidence="4 6" id="KW-1133">Transmembrane helix</keyword>
<evidence type="ECO:0000256" key="5">
    <source>
        <dbReference type="ARBA" id="ARBA00023136"/>
    </source>
</evidence>
<feature type="transmembrane region" description="Helical" evidence="6">
    <location>
        <begin position="50"/>
        <end position="75"/>
    </location>
</feature>
<evidence type="ECO:0008006" key="9">
    <source>
        <dbReference type="Google" id="ProtNLM"/>
    </source>
</evidence>
<dbReference type="AlphaFoldDB" id="A0A1G1V2H7"/>
<feature type="transmembrane region" description="Helical" evidence="6">
    <location>
        <begin position="95"/>
        <end position="121"/>
    </location>
</feature>
<protein>
    <recommendedName>
        <fullName evidence="9">Polysaccharide biosynthesis protein C-terminal domain-containing protein</fullName>
    </recommendedName>
</protein>
<evidence type="ECO:0000313" key="7">
    <source>
        <dbReference type="EMBL" id="OGY09557.1"/>
    </source>
</evidence>
<sequence>MDKIKRLIFSGTAKNTSALFAGNMGGAVLAVLFTLLVARRLGPEEWGVVAAVISLITIAEALGDFGLASSLYRFFAKSLTEQKHQEAEDFRHLAFFFRILTAGLVFLILVIFSGSISSLVFKTDDSFLTFVSGLGIFSYLMLDFQVASLQTRGKWGLSAFFIAFVNLIRLVGVYLLFAQGKLNLHNTLWMYSGTPLATLLLTFFWQPTRLAFVKHWTGAKNLLFFSGWLGLNRIAAAIASRIDVILLLDISGAYQTGLFGASKQLAVGVPMLVGSLATVLAPRFATLEERALSRYFKKSIALSVFLAFGLLSGILISPLVISLFGDEYEESRGILQWLLVGYIPFVISMPAVNLLIYALHKPKIIGILSLLQIPLVWWLNVYLIPLYGVWGAVAVHIVWNLSTLLVAYAFVGYYLGKKNK</sequence>
<evidence type="ECO:0000256" key="3">
    <source>
        <dbReference type="ARBA" id="ARBA00022692"/>
    </source>
</evidence>
<dbReference type="EMBL" id="MHBW01000008">
    <property type="protein sequence ID" value="OGY09557.1"/>
    <property type="molecule type" value="Genomic_DNA"/>
</dbReference>
<evidence type="ECO:0000256" key="1">
    <source>
        <dbReference type="ARBA" id="ARBA00004651"/>
    </source>
</evidence>
<dbReference type="GO" id="GO:0005886">
    <property type="term" value="C:plasma membrane"/>
    <property type="evidence" value="ECO:0007669"/>
    <property type="project" value="UniProtKB-SubCell"/>
</dbReference>
<organism evidence="7 8">
    <name type="scientific">Candidatus Blackburnbacteria bacterium RIFCSPHIGHO2_01_FULL_43_15b</name>
    <dbReference type="NCBI Taxonomy" id="1797513"/>
    <lineage>
        <taxon>Bacteria</taxon>
        <taxon>Candidatus Blackburniibacteriota</taxon>
    </lineage>
</organism>
<dbReference type="Pfam" id="PF01943">
    <property type="entry name" value="Polysacc_synt"/>
    <property type="match status" value="1"/>
</dbReference>
<dbReference type="PANTHER" id="PTHR30250">
    <property type="entry name" value="PST FAMILY PREDICTED COLANIC ACID TRANSPORTER"/>
    <property type="match status" value="1"/>
</dbReference>
<proteinExistence type="predicted"/>
<evidence type="ECO:0000256" key="4">
    <source>
        <dbReference type="ARBA" id="ARBA00022989"/>
    </source>
</evidence>
<name>A0A1G1V2H7_9BACT</name>
<keyword evidence="3 6" id="KW-0812">Transmembrane</keyword>
<evidence type="ECO:0000256" key="2">
    <source>
        <dbReference type="ARBA" id="ARBA00022475"/>
    </source>
</evidence>
<keyword evidence="5 6" id="KW-0472">Membrane</keyword>
<feature type="transmembrane region" description="Helical" evidence="6">
    <location>
        <begin position="188"/>
        <end position="205"/>
    </location>
</feature>
<comment type="caution">
    <text evidence="7">The sequence shown here is derived from an EMBL/GenBank/DDBJ whole genome shotgun (WGS) entry which is preliminary data.</text>
</comment>
<feature type="transmembrane region" description="Helical" evidence="6">
    <location>
        <begin position="300"/>
        <end position="325"/>
    </location>
</feature>
<evidence type="ECO:0000256" key="6">
    <source>
        <dbReference type="SAM" id="Phobius"/>
    </source>
</evidence>
<feature type="transmembrane region" description="Helical" evidence="6">
    <location>
        <begin position="390"/>
        <end position="415"/>
    </location>
</feature>
<dbReference type="PANTHER" id="PTHR30250:SF11">
    <property type="entry name" value="O-ANTIGEN TRANSPORTER-RELATED"/>
    <property type="match status" value="1"/>
</dbReference>
<gene>
    <name evidence="7" type="ORF">A2782_03365</name>
</gene>
<accession>A0A1G1V2H7</accession>
<keyword evidence="2" id="KW-1003">Cell membrane</keyword>
<dbReference type="InterPro" id="IPR050833">
    <property type="entry name" value="Poly_Biosynth_Transport"/>
</dbReference>
<feature type="transmembrane region" description="Helical" evidence="6">
    <location>
        <begin position="20"/>
        <end position="38"/>
    </location>
</feature>
<dbReference type="STRING" id="1797513.A2782_03365"/>
<feature type="transmembrane region" description="Helical" evidence="6">
    <location>
        <begin position="127"/>
        <end position="144"/>
    </location>
</feature>
<comment type="subcellular location">
    <subcellularLocation>
        <location evidence="1">Cell membrane</location>
        <topology evidence="1">Multi-pass membrane protein</topology>
    </subcellularLocation>
</comment>
<feature type="transmembrane region" description="Helical" evidence="6">
    <location>
        <begin position="337"/>
        <end position="357"/>
    </location>
</feature>
<feature type="transmembrane region" description="Helical" evidence="6">
    <location>
        <begin position="364"/>
        <end position="384"/>
    </location>
</feature>
<dbReference type="Proteomes" id="UP000177967">
    <property type="component" value="Unassembled WGS sequence"/>
</dbReference>
<evidence type="ECO:0000313" key="8">
    <source>
        <dbReference type="Proteomes" id="UP000177967"/>
    </source>
</evidence>
<reference evidence="7 8" key="1">
    <citation type="journal article" date="2016" name="Nat. Commun.">
        <title>Thousands of microbial genomes shed light on interconnected biogeochemical processes in an aquifer system.</title>
        <authorList>
            <person name="Anantharaman K."/>
            <person name="Brown C.T."/>
            <person name="Hug L.A."/>
            <person name="Sharon I."/>
            <person name="Castelle C.J."/>
            <person name="Probst A.J."/>
            <person name="Thomas B.C."/>
            <person name="Singh A."/>
            <person name="Wilkins M.J."/>
            <person name="Karaoz U."/>
            <person name="Brodie E.L."/>
            <person name="Williams K.H."/>
            <person name="Hubbard S.S."/>
            <person name="Banfield J.F."/>
        </authorList>
    </citation>
    <scope>NUCLEOTIDE SEQUENCE [LARGE SCALE GENOMIC DNA]</scope>
</reference>
<dbReference type="InterPro" id="IPR002797">
    <property type="entry name" value="Polysacc_synth"/>
</dbReference>